<sequence length="111" mass="12109">MQEKEANEEAEALKKNLEQETENLVSQAGAAKTSSTNIFSTVSTTTKASGTNLVNTSGTNQVSTDSPKEGLSLSDTTNSQEDDSEILERITKKRTKNKAKTTKPDSEWKRL</sequence>
<feature type="compositionally biased region" description="Basic and acidic residues" evidence="1">
    <location>
        <begin position="1"/>
        <end position="18"/>
    </location>
</feature>
<proteinExistence type="predicted"/>
<name>A0ABQ5F361_9ASTR</name>
<dbReference type="EMBL" id="BQNB010016951">
    <property type="protein sequence ID" value="GJT57662.1"/>
    <property type="molecule type" value="Genomic_DNA"/>
</dbReference>
<gene>
    <name evidence="2" type="ORF">Tco_0992716</name>
</gene>
<keyword evidence="3" id="KW-1185">Reference proteome</keyword>
<reference evidence="2" key="1">
    <citation type="journal article" date="2022" name="Int. J. Mol. Sci.">
        <title>Draft Genome of Tanacetum Coccineum: Genomic Comparison of Closely Related Tanacetum-Family Plants.</title>
        <authorList>
            <person name="Yamashiro T."/>
            <person name="Shiraishi A."/>
            <person name="Nakayama K."/>
            <person name="Satake H."/>
        </authorList>
    </citation>
    <scope>NUCLEOTIDE SEQUENCE</scope>
</reference>
<accession>A0ABQ5F361</accession>
<feature type="compositionally biased region" description="Basic residues" evidence="1">
    <location>
        <begin position="91"/>
        <end position="101"/>
    </location>
</feature>
<feature type="compositionally biased region" description="Polar residues" evidence="1">
    <location>
        <begin position="22"/>
        <end position="65"/>
    </location>
</feature>
<feature type="compositionally biased region" description="Basic and acidic residues" evidence="1">
    <location>
        <begin position="102"/>
        <end position="111"/>
    </location>
</feature>
<comment type="caution">
    <text evidence="2">The sequence shown here is derived from an EMBL/GenBank/DDBJ whole genome shotgun (WGS) entry which is preliminary data.</text>
</comment>
<protein>
    <submittedName>
        <fullName evidence="2">Uncharacterized protein</fullName>
    </submittedName>
</protein>
<organism evidence="2 3">
    <name type="scientific">Tanacetum coccineum</name>
    <dbReference type="NCBI Taxonomy" id="301880"/>
    <lineage>
        <taxon>Eukaryota</taxon>
        <taxon>Viridiplantae</taxon>
        <taxon>Streptophyta</taxon>
        <taxon>Embryophyta</taxon>
        <taxon>Tracheophyta</taxon>
        <taxon>Spermatophyta</taxon>
        <taxon>Magnoliopsida</taxon>
        <taxon>eudicotyledons</taxon>
        <taxon>Gunneridae</taxon>
        <taxon>Pentapetalae</taxon>
        <taxon>asterids</taxon>
        <taxon>campanulids</taxon>
        <taxon>Asterales</taxon>
        <taxon>Asteraceae</taxon>
        <taxon>Asteroideae</taxon>
        <taxon>Anthemideae</taxon>
        <taxon>Anthemidinae</taxon>
        <taxon>Tanacetum</taxon>
    </lineage>
</organism>
<evidence type="ECO:0000313" key="2">
    <source>
        <dbReference type="EMBL" id="GJT57662.1"/>
    </source>
</evidence>
<evidence type="ECO:0000313" key="3">
    <source>
        <dbReference type="Proteomes" id="UP001151760"/>
    </source>
</evidence>
<evidence type="ECO:0000256" key="1">
    <source>
        <dbReference type="SAM" id="MobiDB-lite"/>
    </source>
</evidence>
<dbReference type="Proteomes" id="UP001151760">
    <property type="component" value="Unassembled WGS sequence"/>
</dbReference>
<reference evidence="2" key="2">
    <citation type="submission" date="2022-01" db="EMBL/GenBank/DDBJ databases">
        <authorList>
            <person name="Yamashiro T."/>
            <person name="Shiraishi A."/>
            <person name="Satake H."/>
            <person name="Nakayama K."/>
        </authorList>
    </citation>
    <scope>NUCLEOTIDE SEQUENCE</scope>
</reference>
<feature type="region of interest" description="Disordered" evidence="1">
    <location>
        <begin position="1"/>
        <end position="111"/>
    </location>
</feature>